<evidence type="ECO:0000256" key="2">
    <source>
        <dbReference type="ARBA" id="ARBA00022602"/>
    </source>
</evidence>
<evidence type="ECO:0000313" key="5">
    <source>
        <dbReference type="Proteomes" id="UP000274601"/>
    </source>
</evidence>
<dbReference type="InterPro" id="IPR036239">
    <property type="entry name" value="PrenylTrfase-like_sf"/>
</dbReference>
<evidence type="ECO:0000256" key="3">
    <source>
        <dbReference type="ARBA" id="ARBA00022679"/>
    </source>
</evidence>
<reference evidence="4 5" key="1">
    <citation type="submission" date="2018-10" db="EMBL/GenBank/DDBJ databases">
        <title>Genomic Encyclopedia of Archaeal and Bacterial Type Strains, Phase II (KMG-II): from individual species to whole genera.</title>
        <authorList>
            <person name="Goeker M."/>
        </authorList>
    </citation>
    <scope>NUCLEOTIDE SEQUENCE [LARGE SCALE GENOMIC DNA]</scope>
    <source>
        <strain evidence="4 5">DSM 43383</strain>
    </source>
</reference>
<comment type="similarity">
    <text evidence="1">Belongs to the aromatic prenyltransferase family.</text>
</comment>
<accession>A0A495QT25</accession>
<keyword evidence="5" id="KW-1185">Reference proteome</keyword>
<evidence type="ECO:0000256" key="1">
    <source>
        <dbReference type="ARBA" id="ARBA00005368"/>
    </source>
</evidence>
<dbReference type="RefSeq" id="WP_121433960.1">
    <property type="nucleotide sequence ID" value="NZ_RBWU01000002.1"/>
</dbReference>
<dbReference type="Pfam" id="PF11468">
    <property type="entry name" value="PTase_Orf2"/>
    <property type="match status" value="1"/>
</dbReference>
<dbReference type="EMBL" id="RBWU01000002">
    <property type="protein sequence ID" value="RKS76652.1"/>
    <property type="molecule type" value="Genomic_DNA"/>
</dbReference>
<dbReference type="AlphaFoldDB" id="A0A495QT25"/>
<dbReference type="GO" id="GO:0004659">
    <property type="term" value="F:prenyltransferase activity"/>
    <property type="evidence" value="ECO:0007669"/>
    <property type="project" value="UniProtKB-KW"/>
</dbReference>
<dbReference type="SUPFAM" id="SSF143492">
    <property type="entry name" value="Prenyltransferase-like"/>
    <property type="match status" value="1"/>
</dbReference>
<keyword evidence="3 4" id="KW-0808">Transferase</keyword>
<proteinExistence type="inferred from homology"/>
<keyword evidence="2" id="KW-0637">Prenyltransferase</keyword>
<organism evidence="4 5">
    <name type="scientific">Actinomadura pelletieri DSM 43383</name>
    <dbReference type="NCBI Taxonomy" id="1120940"/>
    <lineage>
        <taxon>Bacteria</taxon>
        <taxon>Bacillati</taxon>
        <taxon>Actinomycetota</taxon>
        <taxon>Actinomycetes</taxon>
        <taxon>Streptosporangiales</taxon>
        <taxon>Thermomonosporaceae</taxon>
        <taxon>Actinomadura</taxon>
    </lineage>
</organism>
<dbReference type="InterPro" id="IPR020965">
    <property type="entry name" value="Prenyltransferase_CloQ"/>
</dbReference>
<name>A0A495QT25_9ACTN</name>
<dbReference type="Proteomes" id="UP000274601">
    <property type="component" value="Unassembled WGS sequence"/>
</dbReference>
<protein>
    <submittedName>
        <fullName evidence="4">Aromatic prenyltransferase Orf2</fullName>
    </submittedName>
</protein>
<dbReference type="SFLD" id="SFLDS00036">
    <property type="entry name" value="Aromatic_Prenyltransferase"/>
    <property type="match status" value="1"/>
</dbReference>
<dbReference type="SFLD" id="SFLDG01163">
    <property type="entry name" value="II"/>
    <property type="match status" value="1"/>
</dbReference>
<dbReference type="InterPro" id="IPR033964">
    <property type="entry name" value="ABBA"/>
</dbReference>
<comment type="caution">
    <text evidence="4">The sequence shown here is derived from an EMBL/GenBank/DDBJ whole genome shotgun (WGS) entry which is preliminary data.</text>
</comment>
<dbReference type="CDD" id="cd13931">
    <property type="entry name" value="PT-CloQ_NphB"/>
    <property type="match status" value="1"/>
</dbReference>
<dbReference type="OrthoDB" id="3457921at2"/>
<sequence>MDHKSVNTAATGIAGTNPSESVSGLYSVIEESARLLEVPCSPDKVLPILTVYGEALADAVVAFRVATGERHAGELDCRFSIPLDVDPYGLAVSNGFIADGDHPAGTLLSDIAAGCPLDCYGIDFGVVGGLKKIWAVLRRGHLQEVSRLAALPSMPRGLGESVDFFARHRLGDKAGLLGIDYRSRTVNVYFGEQPAQCFEPETVRSMLDELGQGEPSEQMLTLAKRAFGIYVTLNWDSPRLERICFAVATADPAELPVPLDPRIERFVSYVRSSDSDQRFVYAVASSPQGEYYKLQSYYRWQPRVLDMMQLSDGAIKDPV</sequence>
<gene>
    <name evidence="4" type="ORF">BZB76_2009</name>
</gene>
<evidence type="ECO:0000313" key="4">
    <source>
        <dbReference type="EMBL" id="RKS76652.1"/>
    </source>
</evidence>